<dbReference type="eggNOG" id="COG5039">
    <property type="taxonomic scope" value="Bacteria"/>
</dbReference>
<reference evidence="3" key="1">
    <citation type="submission" date="2011-02" db="EMBL/GenBank/DDBJ databases">
        <title>Complete sequence of Spirochaeta sp. Buddy.</title>
        <authorList>
            <person name="Lucas S."/>
            <person name="Copeland A."/>
            <person name="Lapidus A."/>
            <person name="Cheng J.-F."/>
            <person name="Goodwin L."/>
            <person name="Pitluck S."/>
            <person name="Zeytun A."/>
            <person name="Detter J.C."/>
            <person name="Han C."/>
            <person name="Tapia R."/>
            <person name="Land M."/>
            <person name="Hauser L."/>
            <person name="Kyrpides N."/>
            <person name="Ivanova N."/>
            <person name="Mikhailova N."/>
            <person name="Pagani I."/>
            <person name="Ritalahti K.M."/>
            <person name="Loeffler F.E."/>
            <person name="Woyke T."/>
        </authorList>
    </citation>
    <scope>NUCLEOTIDE SEQUENCE [LARGE SCALE GENOMIC DNA]</scope>
    <source>
        <strain evidence="3">ATCC BAA-1886 / DSM 22777 / Buddy</strain>
    </source>
</reference>
<organism evidence="2 3">
    <name type="scientific">Sphaerochaeta globosa (strain ATCC BAA-1886 / DSM 22777 / Buddy)</name>
    <name type="common">Spirochaeta sp. (strain Buddy)</name>
    <dbReference type="NCBI Taxonomy" id="158189"/>
    <lineage>
        <taxon>Bacteria</taxon>
        <taxon>Pseudomonadati</taxon>
        <taxon>Spirochaetota</taxon>
        <taxon>Spirochaetia</taxon>
        <taxon>Spirochaetales</taxon>
        <taxon>Sphaerochaetaceae</taxon>
        <taxon>Sphaerochaeta</taxon>
    </lineage>
</organism>
<evidence type="ECO:0000313" key="3">
    <source>
        <dbReference type="Proteomes" id="UP000008466"/>
    </source>
</evidence>
<dbReference type="OrthoDB" id="9807674at2"/>
<dbReference type="EMBL" id="CP002541">
    <property type="protein sequence ID" value="ADY12107.1"/>
    <property type="molecule type" value="Genomic_DNA"/>
</dbReference>
<dbReference type="Proteomes" id="UP000008466">
    <property type="component" value="Chromosome"/>
</dbReference>
<proteinExistence type="predicted"/>
<dbReference type="Pfam" id="PF04230">
    <property type="entry name" value="PS_pyruv_trans"/>
    <property type="match status" value="1"/>
</dbReference>
<dbReference type="GO" id="GO:0016740">
    <property type="term" value="F:transferase activity"/>
    <property type="evidence" value="ECO:0007669"/>
    <property type="project" value="UniProtKB-KW"/>
</dbReference>
<dbReference type="HOGENOM" id="CLU_045699_1_0_12"/>
<name>F0RU21_SPHGB</name>
<evidence type="ECO:0000259" key="1">
    <source>
        <dbReference type="Pfam" id="PF04230"/>
    </source>
</evidence>
<keyword evidence="2" id="KW-0808">Transferase</keyword>
<accession>F0RU21</accession>
<dbReference type="RefSeq" id="WP_013605960.1">
    <property type="nucleotide sequence ID" value="NC_015152.1"/>
</dbReference>
<dbReference type="STRING" id="158189.SpiBuddy_0269"/>
<evidence type="ECO:0000313" key="2">
    <source>
        <dbReference type="EMBL" id="ADY12107.1"/>
    </source>
</evidence>
<dbReference type="InterPro" id="IPR007345">
    <property type="entry name" value="Polysacch_pyruvyl_Trfase"/>
</dbReference>
<sequence length="366" mass="42823">MNIKSIIKRNKYLYKVSIWLVSVIKDARLKISTDRAIKSTVKGNTIYYIGVPVHSNLGDQAQYVCIMKWLKKNYPTRMILRIQNRSIAGGYFSSLMPLQKAYNPNDIVIFQSGYTTTDNSLGDIVHKKVINALPDSRILMMPQTVYYKNENRMNSAAQYYGRATNMLFLSRDRVSYNLAKKIFQKNDIMLFPDIVTTLIGKYTYANPREGILLCTRNDDERYYSQTDISRLYELLNSRYKVNCTDTTKLEAKNDIINNPEKYILDEIEKYSYYRAIITDRYHGTIFSLIANTPVIILKTMDHKVITGAEWFSGIYDDYVFVADSIENAYDIANKVVNKNYEYALNSYFNEYYYDKLKAFFESHDRR</sequence>
<dbReference type="KEGG" id="sbu:SpiBuddy_0269"/>
<feature type="domain" description="Polysaccharide pyruvyl transferase" evidence="1">
    <location>
        <begin position="56"/>
        <end position="297"/>
    </location>
</feature>
<dbReference type="AlphaFoldDB" id="F0RU21"/>
<keyword evidence="3" id="KW-1185">Reference proteome</keyword>
<protein>
    <submittedName>
        <fullName evidence="2">Polysaccharide pyruvyl transferase</fullName>
    </submittedName>
</protein>
<gene>
    <name evidence="2" type="ordered locus">SpiBuddy_0269</name>
</gene>